<dbReference type="GO" id="GO:0008270">
    <property type="term" value="F:zinc ion binding"/>
    <property type="evidence" value="ECO:0007669"/>
    <property type="project" value="InterPro"/>
</dbReference>
<keyword evidence="9" id="KW-0482">Metalloprotease</keyword>
<dbReference type="STRING" id="35525.A0A164JX05"/>
<protein>
    <recommendedName>
        <fullName evidence="10">Peptidase M1 membrane alanine aminopeptidase domain-containing protein</fullName>
    </recommendedName>
</protein>
<dbReference type="GO" id="GO:0005737">
    <property type="term" value="C:cytoplasm"/>
    <property type="evidence" value="ECO:0007669"/>
    <property type="project" value="TreeGrafter"/>
</dbReference>
<keyword evidence="4" id="KW-0031">Aminopeptidase</keyword>
<dbReference type="GO" id="GO:0070006">
    <property type="term" value="F:metalloaminopeptidase activity"/>
    <property type="evidence" value="ECO:0007669"/>
    <property type="project" value="TreeGrafter"/>
</dbReference>
<dbReference type="PANTHER" id="PTHR11533">
    <property type="entry name" value="PROTEASE M1 ZINC METALLOPROTEASE"/>
    <property type="match status" value="1"/>
</dbReference>
<evidence type="ECO:0000259" key="10">
    <source>
        <dbReference type="Pfam" id="PF01433"/>
    </source>
</evidence>
<reference evidence="11 12" key="1">
    <citation type="submission" date="2016-03" db="EMBL/GenBank/DDBJ databases">
        <title>EvidentialGene: Evidence-directed Construction of Genes on Genomes.</title>
        <authorList>
            <person name="Gilbert D.G."/>
            <person name="Choi J.-H."/>
            <person name="Mockaitis K."/>
            <person name="Colbourne J."/>
            <person name="Pfrender M."/>
        </authorList>
    </citation>
    <scope>NUCLEOTIDE SEQUENCE [LARGE SCALE GENOMIC DNA]</scope>
    <source>
        <strain evidence="11 12">Xinb3</strain>
        <tissue evidence="11">Complete organism</tissue>
    </source>
</reference>
<keyword evidence="7" id="KW-0378">Hydrolase</keyword>
<evidence type="ECO:0000256" key="7">
    <source>
        <dbReference type="ARBA" id="ARBA00022801"/>
    </source>
</evidence>
<dbReference type="Gene3D" id="1.10.390.10">
    <property type="entry name" value="Neutral Protease Domain 2"/>
    <property type="match status" value="1"/>
</dbReference>
<keyword evidence="8" id="KW-0862">Zinc</keyword>
<dbReference type="AlphaFoldDB" id="A0A164JX05"/>
<dbReference type="OrthoDB" id="510539at2759"/>
<organism evidence="11 12">
    <name type="scientific">Daphnia magna</name>
    <dbReference type="NCBI Taxonomy" id="35525"/>
    <lineage>
        <taxon>Eukaryota</taxon>
        <taxon>Metazoa</taxon>
        <taxon>Ecdysozoa</taxon>
        <taxon>Arthropoda</taxon>
        <taxon>Crustacea</taxon>
        <taxon>Branchiopoda</taxon>
        <taxon>Diplostraca</taxon>
        <taxon>Cladocera</taxon>
        <taxon>Anomopoda</taxon>
        <taxon>Daphniidae</taxon>
        <taxon>Daphnia</taxon>
    </lineage>
</organism>
<evidence type="ECO:0000256" key="2">
    <source>
        <dbReference type="ARBA" id="ARBA00004609"/>
    </source>
</evidence>
<proteinExistence type="inferred from homology"/>
<sequence length="217" mass="24931">KLDMVSLPGYDLARAMENWGLIVQSESTLLQESDANDPMEKAIFAITIVHEIAHQWFGNLVTSRWWSDIWFNEGLATLFENIVLNEIAPELGVDVITVLFFQQALFHDTLNISIPLNYPVELLPTIEHKFDGFAYAKASVIFRMVKSFVGDEAFKNGLHRYFNQFQFKAANSTDFWAILTQESRRACTLSPRKHVGRIMKTWTEQSGYPLIQVDRNP</sequence>
<keyword evidence="5" id="KW-0645">Protease</keyword>
<dbReference type="PANTHER" id="PTHR11533:SF294">
    <property type="entry name" value="THYROTROPIN-RELEASING HORMONE-DEGRADING ECTOENZYME"/>
    <property type="match status" value="1"/>
</dbReference>
<dbReference type="GO" id="GO:0005886">
    <property type="term" value="C:plasma membrane"/>
    <property type="evidence" value="ECO:0007669"/>
    <property type="project" value="UniProtKB-SubCell"/>
</dbReference>
<accession>A0A164JX05</accession>
<evidence type="ECO:0000256" key="5">
    <source>
        <dbReference type="ARBA" id="ARBA00022670"/>
    </source>
</evidence>
<dbReference type="GO" id="GO:0042277">
    <property type="term" value="F:peptide binding"/>
    <property type="evidence" value="ECO:0007669"/>
    <property type="project" value="TreeGrafter"/>
</dbReference>
<dbReference type="FunFam" id="1.10.390.10:FF:000013">
    <property type="entry name" value="Aminopeptidase N"/>
    <property type="match status" value="1"/>
</dbReference>
<dbReference type="InterPro" id="IPR050344">
    <property type="entry name" value="Peptidase_M1_aminopeptidases"/>
</dbReference>
<evidence type="ECO:0000313" key="11">
    <source>
        <dbReference type="EMBL" id="KZS02734.1"/>
    </source>
</evidence>
<dbReference type="GO" id="GO:0043171">
    <property type="term" value="P:peptide catabolic process"/>
    <property type="evidence" value="ECO:0007669"/>
    <property type="project" value="TreeGrafter"/>
</dbReference>
<keyword evidence="6" id="KW-0479">Metal-binding</keyword>
<comment type="caution">
    <text evidence="11">The sequence shown here is derived from an EMBL/GenBank/DDBJ whole genome shotgun (WGS) entry which is preliminary data.</text>
</comment>
<comment type="cofactor">
    <cofactor evidence="1">
        <name>Zn(2+)</name>
        <dbReference type="ChEBI" id="CHEBI:29105"/>
    </cofactor>
</comment>
<dbReference type="Proteomes" id="UP000076858">
    <property type="component" value="Unassembled WGS sequence"/>
</dbReference>
<dbReference type="InterPro" id="IPR014782">
    <property type="entry name" value="Peptidase_M1_dom"/>
</dbReference>
<feature type="non-terminal residue" evidence="11">
    <location>
        <position position="217"/>
    </location>
</feature>
<evidence type="ECO:0000256" key="9">
    <source>
        <dbReference type="ARBA" id="ARBA00023049"/>
    </source>
</evidence>
<comment type="subcellular location">
    <subcellularLocation>
        <location evidence="2">Cell membrane</location>
        <topology evidence="2">Lipid-anchor</topology>
        <topology evidence="2">GPI-anchor</topology>
    </subcellularLocation>
</comment>
<dbReference type="InterPro" id="IPR027268">
    <property type="entry name" value="Peptidase_M4/M1_CTD_sf"/>
</dbReference>
<evidence type="ECO:0000256" key="6">
    <source>
        <dbReference type="ARBA" id="ARBA00022723"/>
    </source>
</evidence>
<dbReference type="GO" id="GO:0006508">
    <property type="term" value="P:proteolysis"/>
    <property type="evidence" value="ECO:0007669"/>
    <property type="project" value="UniProtKB-KW"/>
</dbReference>
<dbReference type="SUPFAM" id="SSF55486">
    <property type="entry name" value="Metalloproteases ('zincins'), catalytic domain"/>
    <property type="match status" value="1"/>
</dbReference>
<evidence type="ECO:0000313" key="12">
    <source>
        <dbReference type="Proteomes" id="UP000076858"/>
    </source>
</evidence>
<dbReference type="Pfam" id="PF01433">
    <property type="entry name" value="Peptidase_M1"/>
    <property type="match status" value="1"/>
</dbReference>
<keyword evidence="12" id="KW-1185">Reference proteome</keyword>
<feature type="domain" description="Peptidase M1 membrane alanine aminopeptidase" evidence="10">
    <location>
        <begin position="1"/>
        <end position="202"/>
    </location>
</feature>
<evidence type="ECO:0000256" key="8">
    <source>
        <dbReference type="ARBA" id="ARBA00022833"/>
    </source>
</evidence>
<dbReference type="EMBL" id="LRGB01003587">
    <property type="protein sequence ID" value="KZS02734.1"/>
    <property type="molecule type" value="Genomic_DNA"/>
</dbReference>
<feature type="non-terminal residue" evidence="11">
    <location>
        <position position="1"/>
    </location>
</feature>
<gene>
    <name evidence="11" type="ORF">APZ42_000101</name>
</gene>
<evidence type="ECO:0000256" key="1">
    <source>
        <dbReference type="ARBA" id="ARBA00001947"/>
    </source>
</evidence>
<comment type="similarity">
    <text evidence="3">Belongs to the peptidase M1 family.</text>
</comment>
<dbReference type="PRINTS" id="PR00756">
    <property type="entry name" value="ALADIPTASE"/>
</dbReference>
<evidence type="ECO:0000256" key="4">
    <source>
        <dbReference type="ARBA" id="ARBA00022438"/>
    </source>
</evidence>
<name>A0A164JX05_9CRUS</name>
<dbReference type="InterPro" id="IPR001930">
    <property type="entry name" value="Peptidase_M1"/>
</dbReference>
<dbReference type="GO" id="GO:0005615">
    <property type="term" value="C:extracellular space"/>
    <property type="evidence" value="ECO:0007669"/>
    <property type="project" value="TreeGrafter"/>
</dbReference>
<evidence type="ECO:0000256" key="3">
    <source>
        <dbReference type="ARBA" id="ARBA00010136"/>
    </source>
</evidence>